<feature type="region of interest" description="Disordered" evidence="1">
    <location>
        <begin position="1"/>
        <end position="22"/>
    </location>
</feature>
<evidence type="ECO:0000256" key="1">
    <source>
        <dbReference type="SAM" id="MobiDB-lite"/>
    </source>
</evidence>
<sequence length="87" mass="9859">MSGAKSRKPSPRQHEGTNGGVSENRMVYWPLFREERRKSFSSLSNRVLFYPSTSPLLFQFDPLPSSRESTQSSVVHSPSAEVKQTWG</sequence>
<evidence type="ECO:0000313" key="2">
    <source>
        <dbReference type="EMBL" id="KAA8548116.1"/>
    </source>
</evidence>
<evidence type="ECO:0000313" key="3">
    <source>
        <dbReference type="Proteomes" id="UP000325577"/>
    </source>
</evidence>
<keyword evidence="3" id="KW-1185">Reference proteome</keyword>
<dbReference type="EMBL" id="CM018032">
    <property type="protein sequence ID" value="KAA8548116.1"/>
    <property type="molecule type" value="Genomic_DNA"/>
</dbReference>
<accession>A0A5J5BZQ7</accession>
<protein>
    <submittedName>
        <fullName evidence="2">Uncharacterized protein</fullName>
    </submittedName>
</protein>
<gene>
    <name evidence="2" type="ORF">F0562_004623</name>
</gene>
<feature type="region of interest" description="Disordered" evidence="1">
    <location>
        <begin position="62"/>
        <end position="87"/>
    </location>
</feature>
<organism evidence="2 3">
    <name type="scientific">Nyssa sinensis</name>
    <dbReference type="NCBI Taxonomy" id="561372"/>
    <lineage>
        <taxon>Eukaryota</taxon>
        <taxon>Viridiplantae</taxon>
        <taxon>Streptophyta</taxon>
        <taxon>Embryophyta</taxon>
        <taxon>Tracheophyta</taxon>
        <taxon>Spermatophyta</taxon>
        <taxon>Magnoliopsida</taxon>
        <taxon>eudicotyledons</taxon>
        <taxon>Gunneridae</taxon>
        <taxon>Pentapetalae</taxon>
        <taxon>asterids</taxon>
        <taxon>Cornales</taxon>
        <taxon>Nyssaceae</taxon>
        <taxon>Nyssa</taxon>
    </lineage>
</organism>
<proteinExistence type="predicted"/>
<dbReference type="AlphaFoldDB" id="A0A5J5BZQ7"/>
<dbReference type="Proteomes" id="UP000325577">
    <property type="component" value="Linkage Group LG1"/>
</dbReference>
<name>A0A5J5BZQ7_9ASTE</name>
<feature type="compositionally biased region" description="Polar residues" evidence="1">
    <location>
        <begin position="66"/>
        <end position="76"/>
    </location>
</feature>
<feature type="compositionally biased region" description="Basic residues" evidence="1">
    <location>
        <begin position="1"/>
        <end position="11"/>
    </location>
</feature>
<reference evidence="2 3" key="1">
    <citation type="submission" date="2019-09" db="EMBL/GenBank/DDBJ databases">
        <title>A chromosome-level genome assembly of the Chinese tupelo Nyssa sinensis.</title>
        <authorList>
            <person name="Yang X."/>
            <person name="Kang M."/>
            <person name="Yang Y."/>
            <person name="Xiong H."/>
            <person name="Wang M."/>
            <person name="Zhang Z."/>
            <person name="Wang Z."/>
            <person name="Wu H."/>
            <person name="Ma T."/>
            <person name="Liu J."/>
            <person name="Xi Z."/>
        </authorList>
    </citation>
    <scope>NUCLEOTIDE SEQUENCE [LARGE SCALE GENOMIC DNA]</scope>
    <source>
        <strain evidence="2">J267</strain>
        <tissue evidence="2">Leaf</tissue>
    </source>
</reference>